<proteinExistence type="predicted"/>
<accession>A0A7G5H2E9</accession>
<evidence type="ECO:0000313" key="2">
    <source>
        <dbReference type="Proteomes" id="UP000515369"/>
    </source>
</evidence>
<dbReference type="AlphaFoldDB" id="A0A7G5H2E9"/>
<reference evidence="1 2" key="1">
    <citation type="submission" date="2020-07" db="EMBL/GenBank/DDBJ databases">
        <title>Spirosoma foliorum sp. nov., isolated from the leaves on the Nejang mountain Korea, Republic of.</title>
        <authorList>
            <person name="Ho H."/>
            <person name="Lee Y.-J."/>
            <person name="Nurcahyanto D.-A."/>
            <person name="Kim S.-G."/>
        </authorList>
    </citation>
    <scope>NUCLEOTIDE SEQUENCE [LARGE SCALE GENOMIC DNA]</scope>
    <source>
        <strain evidence="1 2">PL0136</strain>
    </source>
</reference>
<organism evidence="1 2">
    <name type="scientific">Spirosoma foliorum</name>
    <dbReference type="NCBI Taxonomy" id="2710596"/>
    <lineage>
        <taxon>Bacteria</taxon>
        <taxon>Pseudomonadati</taxon>
        <taxon>Bacteroidota</taxon>
        <taxon>Cytophagia</taxon>
        <taxon>Cytophagales</taxon>
        <taxon>Cytophagaceae</taxon>
        <taxon>Spirosoma</taxon>
    </lineage>
</organism>
<evidence type="ECO:0000313" key="1">
    <source>
        <dbReference type="EMBL" id="QMW05291.1"/>
    </source>
</evidence>
<dbReference type="EMBL" id="CP059732">
    <property type="protein sequence ID" value="QMW05291.1"/>
    <property type="molecule type" value="Genomic_DNA"/>
</dbReference>
<dbReference type="KEGG" id="sfol:H3H32_10600"/>
<sequence length="70" mass="8133">MTIIEQSVHKFLTHRAIKKSWVAEQLYGENTKATRAELSNKLKGTQGRYFSAEELDKLDQLRRSLINDLI</sequence>
<dbReference type="Proteomes" id="UP000515369">
    <property type="component" value="Chromosome"/>
</dbReference>
<protein>
    <submittedName>
        <fullName evidence="1">Uncharacterized protein</fullName>
    </submittedName>
</protein>
<gene>
    <name evidence="1" type="ORF">H3H32_10600</name>
</gene>
<keyword evidence="2" id="KW-1185">Reference proteome</keyword>
<dbReference type="RefSeq" id="WP_182462637.1">
    <property type="nucleotide sequence ID" value="NZ_CP059732.1"/>
</dbReference>
<name>A0A7G5H2E9_9BACT</name>